<reference evidence="9" key="1">
    <citation type="journal article" date="2023" name="Mol. Phylogenet. Evol.">
        <title>Genome-scale phylogeny and comparative genomics of the fungal order Sordariales.</title>
        <authorList>
            <person name="Hensen N."/>
            <person name="Bonometti L."/>
            <person name="Westerberg I."/>
            <person name="Brannstrom I.O."/>
            <person name="Guillou S."/>
            <person name="Cros-Aarteil S."/>
            <person name="Calhoun S."/>
            <person name="Haridas S."/>
            <person name="Kuo A."/>
            <person name="Mondo S."/>
            <person name="Pangilinan J."/>
            <person name="Riley R."/>
            <person name="LaButti K."/>
            <person name="Andreopoulos B."/>
            <person name="Lipzen A."/>
            <person name="Chen C."/>
            <person name="Yan M."/>
            <person name="Daum C."/>
            <person name="Ng V."/>
            <person name="Clum A."/>
            <person name="Steindorff A."/>
            <person name="Ohm R.A."/>
            <person name="Martin F."/>
            <person name="Silar P."/>
            <person name="Natvig D.O."/>
            <person name="Lalanne C."/>
            <person name="Gautier V."/>
            <person name="Ament-Velasquez S.L."/>
            <person name="Kruys A."/>
            <person name="Hutchinson M.I."/>
            <person name="Powell A.J."/>
            <person name="Barry K."/>
            <person name="Miller A.N."/>
            <person name="Grigoriev I.V."/>
            <person name="Debuchy R."/>
            <person name="Gladieux P."/>
            <person name="Hiltunen Thoren M."/>
            <person name="Johannesson H."/>
        </authorList>
    </citation>
    <scope>NUCLEOTIDE SEQUENCE [LARGE SCALE GENOMIC DNA]</scope>
    <source>
        <strain evidence="9">CBS 284.82</strain>
    </source>
</reference>
<feature type="domain" description="Zn(2)-C6 fungal-type" evidence="7">
    <location>
        <begin position="55"/>
        <end position="86"/>
    </location>
</feature>
<name>A0AAN6SRC0_9PEZI</name>
<keyword evidence="5" id="KW-0539">Nucleus</keyword>
<sequence>MASDEQQVEAVTGEQQALQSRDSVERHKQRASAVGHHNIHPPTLQEPSHSQPGKACLQCRSRKRRCDGQKPRCANCVSRQVAACQYPRVQKRRGAGKRYVSHDPQQDRVPNSFMLTA</sequence>
<dbReference type="InterPro" id="IPR036864">
    <property type="entry name" value="Zn2-C6_fun-type_DNA-bd_sf"/>
</dbReference>
<protein>
    <recommendedName>
        <fullName evidence="7">Zn(2)-C6 fungal-type domain-containing protein</fullName>
    </recommendedName>
</protein>
<feature type="region of interest" description="Disordered" evidence="6">
    <location>
        <begin position="1"/>
        <end position="55"/>
    </location>
</feature>
<proteinExistence type="predicted"/>
<gene>
    <name evidence="8" type="ORF">C8A01DRAFT_16341</name>
</gene>
<evidence type="ECO:0000313" key="8">
    <source>
        <dbReference type="EMBL" id="KAK4039727.1"/>
    </source>
</evidence>
<dbReference type="Gene3D" id="4.10.240.10">
    <property type="entry name" value="Zn(2)-C6 fungal-type DNA-binding domain"/>
    <property type="match status" value="1"/>
</dbReference>
<dbReference type="PROSITE" id="PS00463">
    <property type="entry name" value="ZN2_CY6_FUNGAL_1"/>
    <property type="match status" value="1"/>
</dbReference>
<keyword evidence="2" id="KW-0479">Metal-binding</keyword>
<dbReference type="CDD" id="cd00067">
    <property type="entry name" value="GAL4"/>
    <property type="match status" value="1"/>
</dbReference>
<dbReference type="Proteomes" id="UP001303115">
    <property type="component" value="Unassembled WGS sequence"/>
</dbReference>
<evidence type="ECO:0000256" key="1">
    <source>
        <dbReference type="ARBA" id="ARBA00004123"/>
    </source>
</evidence>
<keyword evidence="4" id="KW-0804">Transcription</keyword>
<feature type="region of interest" description="Disordered" evidence="6">
    <location>
        <begin position="92"/>
        <end position="117"/>
    </location>
</feature>
<dbReference type="GO" id="GO:0008270">
    <property type="term" value="F:zinc ion binding"/>
    <property type="evidence" value="ECO:0007669"/>
    <property type="project" value="InterPro"/>
</dbReference>
<dbReference type="GO" id="GO:0005634">
    <property type="term" value="C:nucleus"/>
    <property type="evidence" value="ECO:0007669"/>
    <property type="project" value="UniProtKB-SubCell"/>
</dbReference>
<dbReference type="GO" id="GO:0000981">
    <property type="term" value="F:DNA-binding transcription factor activity, RNA polymerase II-specific"/>
    <property type="evidence" value="ECO:0007669"/>
    <property type="project" value="InterPro"/>
</dbReference>
<evidence type="ECO:0000256" key="2">
    <source>
        <dbReference type="ARBA" id="ARBA00022723"/>
    </source>
</evidence>
<keyword evidence="9" id="KW-1185">Reference proteome</keyword>
<dbReference type="InterPro" id="IPR001138">
    <property type="entry name" value="Zn2Cys6_DnaBD"/>
</dbReference>
<comment type="caution">
    <text evidence="8">The sequence shown here is derived from an EMBL/GenBank/DDBJ whole genome shotgun (WGS) entry which is preliminary data.</text>
</comment>
<dbReference type="SMART" id="SM00066">
    <property type="entry name" value="GAL4"/>
    <property type="match status" value="1"/>
</dbReference>
<dbReference type="PANTHER" id="PTHR47338">
    <property type="entry name" value="ZN(II)2CYS6 TRANSCRIPTION FACTOR (EUROFUNG)-RELATED"/>
    <property type="match status" value="1"/>
</dbReference>
<evidence type="ECO:0000313" key="9">
    <source>
        <dbReference type="Proteomes" id="UP001303115"/>
    </source>
</evidence>
<accession>A0AAN6SRC0</accession>
<evidence type="ECO:0000256" key="6">
    <source>
        <dbReference type="SAM" id="MobiDB-lite"/>
    </source>
</evidence>
<evidence type="ECO:0000259" key="7">
    <source>
        <dbReference type="PROSITE" id="PS50048"/>
    </source>
</evidence>
<dbReference type="Pfam" id="PF00172">
    <property type="entry name" value="Zn_clus"/>
    <property type="match status" value="1"/>
</dbReference>
<dbReference type="InterPro" id="IPR050815">
    <property type="entry name" value="TF_fung"/>
</dbReference>
<keyword evidence="3" id="KW-0805">Transcription regulation</keyword>
<dbReference type="AlphaFoldDB" id="A0AAN6SRC0"/>
<evidence type="ECO:0000256" key="5">
    <source>
        <dbReference type="ARBA" id="ARBA00023242"/>
    </source>
</evidence>
<dbReference type="PANTHER" id="PTHR47338:SF5">
    <property type="entry name" value="ZN(II)2CYS6 TRANSCRIPTION FACTOR (EUROFUNG)"/>
    <property type="match status" value="1"/>
</dbReference>
<dbReference type="PROSITE" id="PS50048">
    <property type="entry name" value="ZN2_CY6_FUNGAL_2"/>
    <property type="match status" value="1"/>
</dbReference>
<evidence type="ECO:0000256" key="4">
    <source>
        <dbReference type="ARBA" id="ARBA00023163"/>
    </source>
</evidence>
<dbReference type="EMBL" id="MU854393">
    <property type="protein sequence ID" value="KAK4039727.1"/>
    <property type="molecule type" value="Genomic_DNA"/>
</dbReference>
<dbReference type="SUPFAM" id="SSF57701">
    <property type="entry name" value="Zn2/Cys6 DNA-binding domain"/>
    <property type="match status" value="1"/>
</dbReference>
<comment type="subcellular location">
    <subcellularLocation>
        <location evidence="1">Nucleus</location>
    </subcellularLocation>
</comment>
<evidence type="ECO:0000256" key="3">
    <source>
        <dbReference type="ARBA" id="ARBA00023015"/>
    </source>
</evidence>
<organism evidence="8 9">
    <name type="scientific">Parachaetomium inaequale</name>
    <dbReference type="NCBI Taxonomy" id="2588326"/>
    <lineage>
        <taxon>Eukaryota</taxon>
        <taxon>Fungi</taxon>
        <taxon>Dikarya</taxon>
        <taxon>Ascomycota</taxon>
        <taxon>Pezizomycotina</taxon>
        <taxon>Sordariomycetes</taxon>
        <taxon>Sordariomycetidae</taxon>
        <taxon>Sordariales</taxon>
        <taxon>Chaetomiaceae</taxon>
        <taxon>Parachaetomium</taxon>
    </lineage>
</organism>